<keyword evidence="8 12" id="KW-0472">Membrane</keyword>
<feature type="transmembrane region" description="Helical" evidence="12">
    <location>
        <begin position="310"/>
        <end position="331"/>
    </location>
</feature>
<dbReference type="SUPFAM" id="SSF103473">
    <property type="entry name" value="MFS general substrate transporter"/>
    <property type="match status" value="1"/>
</dbReference>
<keyword evidence="5" id="KW-0997">Cell inner membrane</keyword>
<dbReference type="InterPro" id="IPR020846">
    <property type="entry name" value="MFS_dom"/>
</dbReference>
<evidence type="ECO:0000313" key="14">
    <source>
        <dbReference type="EMBL" id="MDN0073826.1"/>
    </source>
</evidence>
<evidence type="ECO:0000256" key="9">
    <source>
        <dbReference type="ARBA" id="ARBA00023251"/>
    </source>
</evidence>
<comment type="similarity">
    <text evidence="10">Belongs to the major facilitator superfamily. MdfA family.</text>
</comment>
<dbReference type="Gene3D" id="1.20.1720.10">
    <property type="entry name" value="Multidrug resistance protein D"/>
    <property type="match status" value="1"/>
</dbReference>
<keyword evidence="15" id="KW-1185">Reference proteome</keyword>
<evidence type="ECO:0000256" key="4">
    <source>
        <dbReference type="ARBA" id="ARBA00022475"/>
    </source>
</evidence>
<keyword evidence="7 12" id="KW-1133">Transmembrane helix</keyword>
<feature type="transmembrane region" description="Helical" evidence="12">
    <location>
        <begin position="107"/>
        <end position="126"/>
    </location>
</feature>
<evidence type="ECO:0000256" key="1">
    <source>
        <dbReference type="ARBA" id="ARBA00004429"/>
    </source>
</evidence>
<dbReference type="PROSITE" id="PS00216">
    <property type="entry name" value="SUGAR_TRANSPORT_1"/>
    <property type="match status" value="1"/>
</dbReference>
<dbReference type="InterPro" id="IPR011701">
    <property type="entry name" value="MFS"/>
</dbReference>
<dbReference type="PANTHER" id="PTHR23502:SF43">
    <property type="entry name" value="MULTIDRUG TRANSPORTER MDFA"/>
    <property type="match status" value="1"/>
</dbReference>
<evidence type="ECO:0000256" key="12">
    <source>
        <dbReference type="SAM" id="Phobius"/>
    </source>
</evidence>
<feature type="transmembrane region" description="Helical" evidence="12">
    <location>
        <begin position="138"/>
        <end position="162"/>
    </location>
</feature>
<name>A0ABT7XJ79_9NEIS</name>
<feature type="transmembrane region" description="Helical" evidence="12">
    <location>
        <begin position="370"/>
        <end position="390"/>
    </location>
</feature>
<feature type="domain" description="Major facilitator superfamily (MFS) profile" evidence="13">
    <location>
        <begin position="10"/>
        <end position="419"/>
    </location>
</feature>
<feature type="transmembrane region" description="Helical" evidence="12">
    <location>
        <begin position="12"/>
        <end position="28"/>
    </location>
</feature>
<protein>
    <recommendedName>
        <fullName evidence="11">Multidrug transporter MdfA</fullName>
    </recommendedName>
</protein>
<dbReference type="InterPro" id="IPR036259">
    <property type="entry name" value="MFS_trans_sf"/>
</dbReference>
<gene>
    <name evidence="14" type="ORF">QU481_02835</name>
</gene>
<dbReference type="EMBL" id="JAUEDK010000003">
    <property type="protein sequence ID" value="MDN0073826.1"/>
    <property type="molecule type" value="Genomic_DNA"/>
</dbReference>
<dbReference type="PROSITE" id="PS50850">
    <property type="entry name" value="MFS"/>
    <property type="match status" value="1"/>
</dbReference>
<dbReference type="PANTHER" id="PTHR23502">
    <property type="entry name" value="MAJOR FACILITATOR SUPERFAMILY"/>
    <property type="match status" value="1"/>
</dbReference>
<dbReference type="Pfam" id="PF07690">
    <property type="entry name" value="MFS_1"/>
    <property type="match status" value="1"/>
</dbReference>
<comment type="subunit">
    <text evidence="2">Monomer.</text>
</comment>
<feature type="transmembrane region" description="Helical" evidence="12">
    <location>
        <begin position="284"/>
        <end position="304"/>
    </location>
</feature>
<evidence type="ECO:0000256" key="7">
    <source>
        <dbReference type="ARBA" id="ARBA00022989"/>
    </source>
</evidence>
<feature type="transmembrane region" description="Helical" evidence="12">
    <location>
        <begin position="343"/>
        <end position="364"/>
    </location>
</feature>
<dbReference type="RefSeq" id="WP_289828371.1">
    <property type="nucleotide sequence ID" value="NZ_JAUEDK010000003.1"/>
</dbReference>
<feature type="transmembrane region" description="Helical" evidence="12">
    <location>
        <begin position="80"/>
        <end position="101"/>
    </location>
</feature>
<feature type="transmembrane region" description="Helical" evidence="12">
    <location>
        <begin position="168"/>
        <end position="185"/>
    </location>
</feature>
<dbReference type="NCBIfam" id="NF011931">
    <property type="entry name" value="PRK15402.1"/>
    <property type="match status" value="1"/>
</dbReference>
<reference evidence="14" key="1">
    <citation type="submission" date="2023-06" db="EMBL/GenBank/DDBJ databases">
        <authorList>
            <person name="Zhang S."/>
        </authorList>
    </citation>
    <scope>NUCLEOTIDE SEQUENCE</scope>
    <source>
        <strain evidence="14">SG2303</strain>
    </source>
</reference>
<proteinExistence type="inferred from homology"/>
<keyword evidence="4" id="KW-1003">Cell membrane</keyword>
<dbReference type="Proteomes" id="UP001168540">
    <property type="component" value="Unassembled WGS sequence"/>
</dbReference>
<feature type="transmembrane region" description="Helical" evidence="12">
    <location>
        <begin position="255"/>
        <end position="272"/>
    </location>
</feature>
<evidence type="ECO:0000256" key="8">
    <source>
        <dbReference type="ARBA" id="ARBA00023136"/>
    </source>
</evidence>
<evidence type="ECO:0000256" key="10">
    <source>
        <dbReference type="ARBA" id="ARBA00038406"/>
    </source>
</evidence>
<comment type="caution">
    <text evidence="14">The sequence shown here is derived from an EMBL/GenBank/DDBJ whole genome shotgun (WGS) entry which is preliminary data.</text>
</comment>
<keyword evidence="3" id="KW-0813">Transport</keyword>
<evidence type="ECO:0000256" key="3">
    <source>
        <dbReference type="ARBA" id="ARBA00022448"/>
    </source>
</evidence>
<keyword evidence="9" id="KW-0046">Antibiotic resistance</keyword>
<evidence type="ECO:0000256" key="2">
    <source>
        <dbReference type="ARBA" id="ARBA00011245"/>
    </source>
</evidence>
<feature type="transmembrane region" description="Helical" evidence="12">
    <location>
        <begin position="222"/>
        <end position="243"/>
    </location>
</feature>
<evidence type="ECO:0000256" key="6">
    <source>
        <dbReference type="ARBA" id="ARBA00022692"/>
    </source>
</evidence>
<evidence type="ECO:0000313" key="15">
    <source>
        <dbReference type="Proteomes" id="UP001168540"/>
    </source>
</evidence>
<feature type="transmembrane region" description="Helical" evidence="12">
    <location>
        <begin position="48"/>
        <end position="68"/>
    </location>
</feature>
<keyword evidence="6 12" id="KW-0812">Transmembrane</keyword>
<evidence type="ECO:0000256" key="11">
    <source>
        <dbReference type="ARBA" id="ARBA00040126"/>
    </source>
</evidence>
<comment type="subcellular location">
    <subcellularLocation>
        <location evidence="1">Cell inner membrane</location>
        <topology evidence="1">Multi-pass membrane protein</topology>
    </subcellularLocation>
</comment>
<evidence type="ECO:0000256" key="5">
    <source>
        <dbReference type="ARBA" id="ARBA00022519"/>
    </source>
</evidence>
<sequence length="419" mass="44884">MQKMSVLNRSTLLFPLALVLFEFSVYIANDMIQPGMVMVVREFGVDSAWIPTAMTAFLLGGALFPWLMGPLSDRVGRRPVMLGGALFFVLSCLATLVSTGIESFTVLRVLQGVGLCFISAVGYTTVQEAFEEKAAVKVMALMANVALIAPLVGPVVGAALIAVWPWRMTFALIAAVAAVALFGLWRKMPETLEHKTVELSLRSLKADYLALLKNRRFMSASLTIPLLALPLLGWIALSPVFLIEQAGMSPVEYGLWQFPVFGALITGNLVLVRITDRLPLGRSVLIGLVPLLSGMALMFAGCLFSSVPHYFIIAGISLMALAEGLSFAVLYRFALTSSGVSKGATAAAIGMVGMVVYVLGIEGFSRLHQHFGDAGFAAMALSVSLCYAWLARRVVARAMADRAEQGEAALEPQLAGQDA</sequence>
<dbReference type="InterPro" id="IPR005829">
    <property type="entry name" value="Sugar_transporter_CS"/>
</dbReference>
<organism evidence="14 15">
    <name type="scientific">Crenobacter oryzisoli</name>
    <dbReference type="NCBI Taxonomy" id="3056844"/>
    <lineage>
        <taxon>Bacteria</taxon>
        <taxon>Pseudomonadati</taxon>
        <taxon>Pseudomonadota</taxon>
        <taxon>Betaproteobacteria</taxon>
        <taxon>Neisseriales</taxon>
        <taxon>Neisseriaceae</taxon>
        <taxon>Crenobacter</taxon>
    </lineage>
</organism>
<evidence type="ECO:0000259" key="13">
    <source>
        <dbReference type="PROSITE" id="PS50850"/>
    </source>
</evidence>
<accession>A0ABT7XJ79</accession>